<evidence type="ECO:0000313" key="2">
    <source>
        <dbReference type="EMBL" id="XDQ83127.1"/>
    </source>
</evidence>
<accession>A0AB39TV53</accession>
<sequence>MIRTRTAQTAAVAPVALTTFLIAPAATASTPAQATTAGSDSIGWVGTVAPASIG</sequence>
<reference evidence="2" key="1">
    <citation type="submission" date="2024-07" db="EMBL/GenBank/DDBJ databases">
        <authorList>
            <person name="Yu S.T."/>
        </authorList>
    </citation>
    <scope>NUCLEOTIDE SEQUENCE</scope>
    <source>
        <strain evidence="2">Y1</strain>
    </source>
</reference>
<dbReference type="RefSeq" id="WP_157882303.1">
    <property type="nucleotide sequence ID" value="NZ_CP163445.1"/>
</dbReference>
<feature type="signal peptide" evidence="1">
    <location>
        <begin position="1"/>
        <end position="28"/>
    </location>
</feature>
<organism evidence="2">
    <name type="scientific">Streptomyces sp. Y1</name>
    <dbReference type="NCBI Taxonomy" id="3238634"/>
    <lineage>
        <taxon>Bacteria</taxon>
        <taxon>Bacillati</taxon>
        <taxon>Actinomycetota</taxon>
        <taxon>Actinomycetes</taxon>
        <taxon>Kitasatosporales</taxon>
        <taxon>Streptomycetaceae</taxon>
        <taxon>Streptomyces</taxon>
    </lineage>
</organism>
<gene>
    <name evidence="2" type="ORF">AB2U05_33775</name>
</gene>
<name>A0AB39TV53_9ACTN</name>
<keyword evidence="1" id="KW-0732">Signal</keyword>
<protein>
    <submittedName>
        <fullName evidence="2">Uncharacterized protein</fullName>
    </submittedName>
</protein>
<dbReference type="AlphaFoldDB" id="A0AB39TV53"/>
<proteinExistence type="predicted"/>
<dbReference type="EMBL" id="CP163445">
    <property type="protein sequence ID" value="XDQ83127.1"/>
    <property type="molecule type" value="Genomic_DNA"/>
</dbReference>
<feature type="chain" id="PRO_5044251969" evidence="1">
    <location>
        <begin position="29"/>
        <end position="54"/>
    </location>
</feature>
<evidence type="ECO:0000256" key="1">
    <source>
        <dbReference type="SAM" id="SignalP"/>
    </source>
</evidence>